<evidence type="ECO:0000313" key="3">
    <source>
        <dbReference type="Proteomes" id="UP001367508"/>
    </source>
</evidence>
<protein>
    <submittedName>
        <fullName evidence="2">Uncharacterized protein</fullName>
    </submittedName>
</protein>
<gene>
    <name evidence="2" type="ORF">VNO77_39336</name>
</gene>
<evidence type="ECO:0000256" key="1">
    <source>
        <dbReference type="SAM" id="MobiDB-lite"/>
    </source>
</evidence>
<organism evidence="2 3">
    <name type="scientific">Canavalia gladiata</name>
    <name type="common">Sword bean</name>
    <name type="synonym">Dolichos gladiatus</name>
    <dbReference type="NCBI Taxonomy" id="3824"/>
    <lineage>
        <taxon>Eukaryota</taxon>
        <taxon>Viridiplantae</taxon>
        <taxon>Streptophyta</taxon>
        <taxon>Embryophyta</taxon>
        <taxon>Tracheophyta</taxon>
        <taxon>Spermatophyta</taxon>
        <taxon>Magnoliopsida</taxon>
        <taxon>eudicotyledons</taxon>
        <taxon>Gunneridae</taxon>
        <taxon>Pentapetalae</taxon>
        <taxon>rosids</taxon>
        <taxon>fabids</taxon>
        <taxon>Fabales</taxon>
        <taxon>Fabaceae</taxon>
        <taxon>Papilionoideae</taxon>
        <taxon>50 kb inversion clade</taxon>
        <taxon>NPAAA clade</taxon>
        <taxon>indigoferoid/millettioid clade</taxon>
        <taxon>Phaseoleae</taxon>
        <taxon>Canavalia</taxon>
    </lineage>
</organism>
<feature type="region of interest" description="Disordered" evidence="1">
    <location>
        <begin position="157"/>
        <end position="176"/>
    </location>
</feature>
<keyword evidence="3" id="KW-1185">Reference proteome</keyword>
<comment type="caution">
    <text evidence="2">The sequence shown here is derived from an EMBL/GenBank/DDBJ whole genome shotgun (WGS) entry which is preliminary data.</text>
</comment>
<feature type="compositionally biased region" description="Polar residues" evidence="1">
    <location>
        <begin position="165"/>
        <end position="176"/>
    </location>
</feature>
<name>A0AAN9KAA1_CANGL</name>
<proteinExistence type="predicted"/>
<feature type="compositionally biased region" description="Low complexity" evidence="1">
    <location>
        <begin position="109"/>
        <end position="119"/>
    </location>
</feature>
<dbReference type="Proteomes" id="UP001367508">
    <property type="component" value="Unassembled WGS sequence"/>
</dbReference>
<reference evidence="2 3" key="1">
    <citation type="submission" date="2024-01" db="EMBL/GenBank/DDBJ databases">
        <title>The genomes of 5 underutilized Papilionoideae crops provide insights into root nodulation and disease resistanc.</title>
        <authorList>
            <person name="Jiang F."/>
        </authorList>
    </citation>
    <scope>NUCLEOTIDE SEQUENCE [LARGE SCALE GENOMIC DNA]</scope>
    <source>
        <strain evidence="2">LVBAO_FW01</strain>
        <tissue evidence="2">Leaves</tissue>
    </source>
</reference>
<evidence type="ECO:0000313" key="2">
    <source>
        <dbReference type="EMBL" id="KAK7314125.1"/>
    </source>
</evidence>
<accession>A0AAN9KAA1</accession>
<dbReference type="AlphaFoldDB" id="A0AAN9KAA1"/>
<feature type="region of interest" description="Disordered" evidence="1">
    <location>
        <begin position="101"/>
        <end position="122"/>
    </location>
</feature>
<sequence>MPSRTKKRSHTSTIAEVEPLHRLATFGRPPHGARRSLSCVRFVVSFGLCLSSRPVEQVASSSLVAREQGMEAGTQGKTHERDAKTKMAGFRCDAMKWQGPLGPPLPLNSTRTRSSATSRCVSLEDDEASARAGLSDVRKRVAAPSCYSSSRLRSDRSLYSSRNRAPSTAASVRSTVAPTRLPPVRSTLMVVRRFSSLNRTVPVPQAFP</sequence>
<dbReference type="EMBL" id="JAYMYQ010000009">
    <property type="protein sequence ID" value="KAK7314125.1"/>
    <property type="molecule type" value="Genomic_DNA"/>
</dbReference>